<feature type="coiled-coil region" evidence="2">
    <location>
        <begin position="442"/>
        <end position="483"/>
    </location>
</feature>
<feature type="region of interest" description="Disordered" evidence="3">
    <location>
        <begin position="324"/>
        <end position="349"/>
    </location>
</feature>
<evidence type="ECO:0000256" key="1">
    <source>
        <dbReference type="ARBA" id="ARBA00022670"/>
    </source>
</evidence>
<dbReference type="InterPro" id="IPR039537">
    <property type="entry name" value="Retrotran_Ty1/copia-like"/>
</dbReference>
<dbReference type="AlphaFoldDB" id="A0A699GYZ3"/>
<protein>
    <submittedName>
        <fullName evidence="5">Retrovirus-related Pol polyprotein from transposon TNT 1-94</fullName>
    </submittedName>
</protein>
<evidence type="ECO:0000313" key="5">
    <source>
        <dbReference type="EMBL" id="GEW69679.1"/>
    </source>
</evidence>
<comment type="caution">
    <text evidence="5">The sequence shown here is derived from an EMBL/GenBank/DDBJ whole genome shotgun (WGS) entry which is preliminary data.</text>
</comment>
<feature type="compositionally biased region" description="Basic and acidic residues" evidence="3">
    <location>
        <begin position="328"/>
        <end position="349"/>
    </location>
</feature>
<dbReference type="InterPro" id="IPR057670">
    <property type="entry name" value="SH3_retrovirus"/>
</dbReference>
<dbReference type="PANTHER" id="PTHR42648:SF32">
    <property type="entry name" value="RIBONUCLEASE H-LIKE DOMAIN, GAG-PRE-INTEGRASE DOMAIN PROTEIN-RELATED"/>
    <property type="match status" value="1"/>
</dbReference>
<feature type="region of interest" description="Disordered" evidence="3">
    <location>
        <begin position="412"/>
        <end position="432"/>
    </location>
</feature>
<keyword evidence="1" id="KW-0645">Protease</keyword>
<evidence type="ECO:0000256" key="2">
    <source>
        <dbReference type="SAM" id="Coils"/>
    </source>
</evidence>
<dbReference type="GO" id="GO:0008233">
    <property type="term" value="F:peptidase activity"/>
    <property type="evidence" value="ECO:0007669"/>
    <property type="project" value="UniProtKB-KW"/>
</dbReference>
<sequence>MTSNISYLSDFKEINGGYVAFSGNPKGGKIIGKGKIKTSKLDFDDVYFVKELKFNLFSVSQMCDKKNIVLFTDTECVVLSSEFKLPDENHVLLRVPRENNMYNVDLKNIVPSGDLTCLFAKATFDKMKGIKRECSVARTLQHNGVVERKNRTLIKAARTMLTDLLLPIPFWVEAVNTACYVQNRVLVTKPHNQTPYELLLGRTPSIGFMRPFGCLVTILNTLDPLMFDGKADEGFLVGYSVNSKAFRVFTSRTRIVQETLHINFLENQPNVTGSGLKWLFNIDTLTSLWIINQLLQGINLIIVQNTDADATFYVKENEIKVHVSPSSDKPKKHDEKAKREAKGKSHGHTKVEGIDYEEVFAPVARIEAIRLFLAYASFMGFVTVVATSSIEAEYVAVVLKYYGFKIKHIPSPPQASPAPPSSPPHEQSNQPTHTLESVMTLLNTLMETCATLTKKVAHLEQDKVAQALEIVKLKQRVKKLENKRRMHPNKGKIAELDADKDVTLVDVDTAVKMDDDIQGKMEEDVTNVKEIIVAEPETTMFNDEEKMAKRLQDEEIEQAAAREKQEKEDLERDKVLQQQYDQKQENIDWNVVAEQMQEKHLDNIKKYQCLKRKPISVRIIFEREYNKVQTLFLPDKDVEEPSKKRVAKETLLQESFKKLRAEVEVSGSHFIQKETLTVDPQEMSKEDVKNMFQIIPMAKFKVEALQVKYVEKFDKEDLDALWRLVKEKFSTAMSTVDREKALWVELKRLYEPNAVDVFWKLQRYMHNPLSWKLYINCRVHQVTSTRRHHIFMLTEKDYPLTDDVMVLMLSVKLQVDEDCEMARDLVMKIFMEANKPKSRKSLDTSSN</sequence>
<dbReference type="GO" id="GO:0003676">
    <property type="term" value="F:nucleic acid binding"/>
    <property type="evidence" value="ECO:0007669"/>
    <property type="project" value="InterPro"/>
</dbReference>
<dbReference type="InterPro" id="IPR054722">
    <property type="entry name" value="PolX-like_BBD"/>
</dbReference>
<evidence type="ECO:0000256" key="3">
    <source>
        <dbReference type="SAM" id="MobiDB-lite"/>
    </source>
</evidence>
<gene>
    <name evidence="5" type="ORF">Tci_241655</name>
</gene>
<reference evidence="5" key="1">
    <citation type="journal article" date="2019" name="Sci. Rep.">
        <title>Draft genome of Tanacetum cinerariifolium, the natural source of mosquito coil.</title>
        <authorList>
            <person name="Yamashiro T."/>
            <person name="Shiraishi A."/>
            <person name="Satake H."/>
            <person name="Nakayama K."/>
        </authorList>
    </citation>
    <scope>NUCLEOTIDE SEQUENCE</scope>
</reference>
<keyword evidence="2" id="KW-0175">Coiled coil</keyword>
<dbReference type="InterPro" id="IPR012337">
    <property type="entry name" value="RNaseH-like_sf"/>
</dbReference>
<dbReference type="Pfam" id="PF22936">
    <property type="entry name" value="Pol_BBD"/>
    <property type="match status" value="1"/>
</dbReference>
<dbReference type="SUPFAM" id="SSF53098">
    <property type="entry name" value="Ribonuclease H-like"/>
    <property type="match status" value="1"/>
</dbReference>
<dbReference type="GO" id="GO:0006508">
    <property type="term" value="P:proteolysis"/>
    <property type="evidence" value="ECO:0007669"/>
    <property type="project" value="UniProtKB-KW"/>
</dbReference>
<accession>A0A699GYZ3</accession>
<organism evidence="5">
    <name type="scientific">Tanacetum cinerariifolium</name>
    <name type="common">Dalmatian daisy</name>
    <name type="synonym">Chrysanthemum cinerariifolium</name>
    <dbReference type="NCBI Taxonomy" id="118510"/>
    <lineage>
        <taxon>Eukaryota</taxon>
        <taxon>Viridiplantae</taxon>
        <taxon>Streptophyta</taxon>
        <taxon>Embryophyta</taxon>
        <taxon>Tracheophyta</taxon>
        <taxon>Spermatophyta</taxon>
        <taxon>Magnoliopsida</taxon>
        <taxon>eudicotyledons</taxon>
        <taxon>Gunneridae</taxon>
        <taxon>Pentapetalae</taxon>
        <taxon>asterids</taxon>
        <taxon>campanulids</taxon>
        <taxon>Asterales</taxon>
        <taxon>Asteraceae</taxon>
        <taxon>Asteroideae</taxon>
        <taxon>Anthemideae</taxon>
        <taxon>Anthemidinae</taxon>
        <taxon>Tanacetum</taxon>
    </lineage>
</organism>
<keyword evidence="1" id="KW-0378">Hydrolase</keyword>
<dbReference type="Gene3D" id="3.30.420.10">
    <property type="entry name" value="Ribonuclease H-like superfamily/Ribonuclease H"/>
    <property type="match status" value="1"/>
</dbReference>
<feature type="compositionally biased region" description="Pro residues" evidence="3">
    <location>
        <begin position="412"/>
        <end position="423"/>
    </location>
</feature>
<dbReference type="InterPro" id="IPR036397">
    <property type="entry name" value="RNaseH_sf"/>
</dbReference>
<evidence type="ECO:0000259" key="4">
    <source>
        <dbReference type="PROSITE" id="PS50994"/>
    </source>
</evidence>
<dbReference type="Pfam" id="PF25597">
    <property type="entry name" value="SH3_retrovirus"/>
    <property type="match status" value="1"/>
</dbReference>
<dbReference type="PROSITE" id="PS50994">
    <property type="entry name" value="INTEGRASE"/>
    <property type="match status" value="1"/>
</dbReference>
<dbReference type="PANTHER" id="PTHR42648">
    <property type="entry name" value="TRANSPOSASE, PUTATIVE-RELATED"/>
    <property type="match status" value="1"/>
</dbReference>
<dbReference type="InterPro" id="IPR001584">
    <property type="entry name" value="Integrase_cat-core"/>
</dbReference>
<dbReference type="EMBL" id="BKCJ010069699">
    <property type="protein sequence ID" value="GEW69679.1"/>
    <property type="molecule type" value="Genomic_DNA"/>
</dbReference>
<dbReference type="GO" id="GO:0015074">
    <property type="term" value="P:DNA integration"/>
    <property type="evidence" value="ECO:0007669"/>
    <property type="project" value="InterPro"/>
</dbReference>
<feature type="domain" description="Integrase catalytic" evidence="4">
    <location>
        <begin position="21"/>
        <end position="203"/>
    </location>
</feature>
<name>A0A699GYZ3_TANCI</name>
<proteinExistence type="predicted"/>